<dbReference type="InterPro" id="IPR021923">
    <property type="entry name" value="DUF3536"/>
</dbReference>
<evidence type="ECO:0000256" key="3">
    <source>
        <dbReference type="RuleBase" id="RU361196"/>
    </source>
</evidence>
<reference evidence="5 6" key="1">
    <citation type="submission" date="2021-04" db="EMBL/GenBank/DDBJ databases">
        <title>Genome analysis of Polyangium sp.</title>
        <authorList>
            <person name="Li Y."/>
            <person name="Wang J."/>
        </authorList>
    </citation>
    <scope>NUCLEOTIDE SEQUENCE [LARGE SCALE GENOMIC DNA]</scope>
    <source>
        <strain evidence="5 6">SDU14</strain>
    </source>
</reference>
<comment type="similarity">
    <text evidence="1 3">Belongs to the glycosyl hydrolase 57 family.</text>
</comment>
<sequence length="846" mass="95333">MKAPERYVCVHGHFYQPPRENPWLEAIEQQDSAAPWHDWNARITAECYAPNAAARVLDGEDRITRIVNNYSRISFNFGPTLLGWMEHHAKETYRAILAADEASARRFGGHGSAMAQAYNHLIMPLANQRDKLTQVRWGIADFAARFRRKPEGMWLPETAVDTETLEVLAAEGIAFTVLAPRQAARVRRIGGKEWIDVRGGRVDPSMVYRVELPSGRSMAVFFYDGPVSQAVAFERLLANGEHFAGRLASAFDSKRTFPQMVHIATDGETYGHHHRYGEMALAWALGHIEAHGLAKLTNYGEFLERHPPTHEAEILERTSWSCAHGVERWRADCGCRSGSPHGWNQSWRKPLRDALDALRDEVAGPFERAAERLFHDPWAARDAYIEIVLERSPATLARFFSAHATHALSAEEQSEALALLELQRNAMLMYTSCGWFFDDLSGIETVQCLQYAGRVVELGEALFGKSLEGPFLEKLEKARSNLPEMGDGRRVWDRFVTRARVDLPAVTAHFATSLVQDAPPSTYCYDVHVEDLETHERNGAKLLLGRTRVTSRLTLASECHDFSVLHLGDHRVAGGVLRDPEGDEHVERRAELVRTFESGDMEGTMRLFYRRCDRTIDSLDSVFRDDQRRIVERLLASTLAEVEAAQRALFERYAPLLRRLAPLRSPTPRSLLVAGELVLGADLLRAAERTPPDVLSMRRLLAQAKEQDLHVDRAAVTFTLGQSLSALAERLRERVVDDRGLRSGERSSAPEPPLDPLLLADLDMAVEFAHRAGFSVDLWKTQNVFYRLAHTIYPEMRTRADEGDAAAHSMCLAFQSLAERLRVRLPEGAALPRLRSLRGEEIEEIP</sequence>
<dbReference type="InterPro" id="IPR027291">
    <property type="entry name" value="Glyco_hydro_38_N_sf"/>
</dbReference>
<gene>
    <name evidence="5" type="ORF">KEG57_24860</name>
</gene>
<evidence type="ECO:0000313" key="5">
    <source>
        <dbReference type="EMBL" id="MDC3983763.1"/>
    </source>
</evidence>
<evidence type="ECO:0000259" key="4">
    <source>
        <dbReference type="Pfam" id="PF03065"/>
    </source>
</evidence>
<organism evidence="5 6">
    <name type="scientific">Polyangium jinanense</name>
    <dbReference type="NCBI Taxonomy" id="2829994"/>
    <lineage>
        <taxon>Bacteria</taxon>
        <taxon>Pseudomonadati</taxon>
        <taxon>Myxococcota</taxon>
        <taxon>Polyangia</taxon>
        <taxon>Polyangiales</taxon>
        <taxon>Polyangiaceae</taxon>
        <taxon>Polyangium</taxon>
    </lineage>
</organism>
<dbReference type="Pfam" id="PF03065">
    <property type="entry name" value="Glyco_hydro_57"/>
    <property type="match status" value="1"/>
</dbReference>
<evidence type="ECO:0000256" key="1">
    <source>
        <dbReference type="ARBA" id="ARBA00006821"/>
    </source>
</evidence>
<comment type="caution">
    <text evidence="5">The sequence shown here is derived from an EMBL/GenBank/DDBJ whole genome shotgun (WGS) entry which is preliminary data.</text>
</comment>
<protein>
    <submittedName>
        <fullName evidence="5">DUF3536 domain-containing protein</fullName>
    </submittedName>
</protein>
<feature type="domain" description="Glycoside hydrolase family 57 N-terminal" evidence="4">
    <location>
        <begin position="114"/>
        <end position="310"/>
    </location>
</feature>
<dbReference type="InterPro" id="IPR011330">
    <property type="entry name" value="Glyco_hydro/deAcase_b/a-brl"/>
</dbReference>
<evidence type="ECO:0000256" key="2">
    <source>
        <dbReference type="ARBA" id="ARBA00023277"/>
    </source>
</evidence>
<proteinExistence type="inferred from homology"/>
<dbReference type="GO" id="GO:0005975">
    <property type="term" value="P:carbohydrate metabolic process"/>
    <property type="evidence" value="ECO:0007669"/>
    <property type="project" value="InterPro"/>
</dbReference>
<name>A0A9X3X7S6_9BACT</name>
<dbReference type="Proteomes" id="UP001151081">
    <property type="component" value="Unassembled WGS sequence"/>
</dbReference>
<evidence type="ECO:0000313" key="6">
    <source>
        <dbReference type="Proteomes" id="UP001151081"/>
    </source>
</evidence>
<dbReference type="SUPFAM" id="SSF88713">
    <property type="entry name" value="Glycoside hydrolase/deacetylase"/>
    <property type="match status" value="1"/>
</dbReference>
<dbReference type="Gene3D" id="3.20.110.10">
    <property type="entry name" value="Glycoside hydrolase 38, N terminal domain"/>
    <property type="match status" value="2"/>
</dbReference>
<dbReference type="EMBL" id="JAGTJJ010000016">
    <property type="protein sequence ID" value="MDC3983763.1"/>
    <property type="molecule type" value="Genomic_DNA"/>
</dbReference>
<dbReference type="AlphaFoldDB" id="A0A9X3X7S6"/>
<dbReference type="GO" id="GO:0003824">
    <property type="term" value="F:catalytic activity"/>
    <property type="evidence" value="ECO:0007669"/>
    <property type="project" value="InterPro"/>
</dbReference>
<dbReference type="PANTHER" id="PTHR36306:SF3">
    <property type="entry name" value="GLYCOSIDE HYDROLASE FAMILY 57"/>
    <property type="match status" value="1"/>
</dbReference>
<dbReference type="PANTHER" id="PTHR36306">
    <property type="entry name" value="ALPHA-AMYLASE-RELATED-RELATED"/>
    <property type="match status" value="1"/>
</dbReference>
<accession>A0A9X3X7S6</accession>
<dbReference type="RefSeq" id="WP_272427685.1">
    <property type="nucleotide sequence ID" value="NZ_JAGTJJ010000016.1"/>
</dbReference>
<keyword evidence="6" id="KW-1185">Reference proteome</keyword>
<keyword evidence="2 3" id="KW-0119">Carbohydrate metabolism</keyword>
<dbReference type="InterPro" id="IPR052046">
    <property type="entry name" value="GH57_Enzymes"/>
</dbReference>
<dbReference type="CDD" id="cd10797">
    <property type="entry name" value="GH57N_APU_like_1"/>
    <property type="match status" value="1"/>
</dbReference>
<dbReference type="Pfam" id="PF12055">
    <property type="entry name" value="DUF3536"/>
    <property type="match status" value="1"/>
</dbReference>
<dbReference type="InterPro" id="IPR004300">
    <property type="entry name" value="Glyco_hydro_57_N"/>
</dbReference>